<dbReference type="Gene3D" id="2.40.50.140">
    <property type="entry name" value="Nucleic acid-binding proteins"/>
    <property type="match status" value="1"/>
</dbReference>
<organism evidence="6 7">
    <name type="scientific">Candidatus Undinarchaeum marinum</name>
    <dbReference type="NCBI Taxonomy" id="2756141"/>
    <lineage>
        <taxon>Archaea</taxon>
        <taxon>Candidatus Undinarchaeota</taxon>
        <taxon>Candidatus Undinarchaeia</taxon>
        <taxon>Candidatus Undinarchaeales</taxon>
        <taxon>Candidatus Undinarchaeaceae</taxon>
        <taxon>Candidatus Undinarchaeum</taxon>
    </lineage>
</organism>
<dbReference type="InterPro" id="IPR012340">
    <property type="entry name" value="NA-bd_OB-fold"/>
</dbReference>
<dbReference type="PANTHER" id="PTHR10769">
    <property type="entry name" value="40S RIBOSOMAL PROTEIN S28"/>
    <property type="match status" value="1"/>
</dbReference>
<dbReference type="SUPFAM" id="SSF50249">
    <property type="entry name" value="Nucleic acid-binding proteins"/>
    <property type="match status" value="1"/>
</dbReference>
<dbReference type="EMBL" id="DVAD01000013">
    <property type="protein sequence ID" value="HIJ99594.1"/>
    <property type="molecule type" value="Genomic_DNA"/>
</dbReference>
<name>A0A832V3Z3_9ARCH</name>
<keyword evidence="3" id="KW-0687">Ribonucleoprotein</keyword>
<keyword evidence="2 6" id="KW-0689">Ribosomal protein</keyword>
<feature type="compositionally biased region" description="Basic and acidic residues" evidence="5">
    <location>
        <begin position="1"/>
        <end position="27"/>
    </location>
</feature>
<sequence>MAKKDAEPENQELKEKPKKDSKEEPKTGSKTKSKKGSKQEVIPLAAESSIPARVTEIMRRTGATGGIIQVRAEVLDGRDKGRVVKRNVKGPIREGDILLLKRGLMDVGDIRTV</sequence>
<dbReference type="GO" id="GO:0006412">
    <property type="term" value="P:translation"/>
    <property type="evidence" value="ECO:0007669"/>
    <property type="project" value="InterPro"/>
</dbReference>
<dbReference type="AlphaFoldDB" id="A0A832V3Z3"/>
<comment type="similarity">
    <text evidence="1">Belongs to the eukaryotic ribosomal protein eS28 family.</text>
</comment>
<accession>A0A832V3Z3</accession>
<keyword evidence="7" id="KW-1185">Reference proteome</keyword>
<dbReference type="GO" id="GO:0000028">
    <property type="term" value="P:ribosomal small subunit assembly"/>
    <property type="evidence" value="ECO:0007669"/>
    <property type="project" value="TreeGrafter"/>
</dbReference>
<gene>
    <name evidence="6" type="ORF">H1011_02105</name>
</gene>
<reference evidence="6 7" key="1">
    <citation type="journal article" name="Nat. Commun.">
        <title>Undinarchaeota illuminate DPANN phylogeny and the impact of gene transfer on archaeal evolution.</title>
        <authorList>
            <person name="Dombrowski N."/>
            <person name="Williams T.A."/>
            <person name="Sun J."/>
            <person name="Woodcroft B.J."/>
            <person name="Lee J.H."/>
            <person name="Minh B.Q."/>
            <person name="Rinke C."/>
            <person name="Spang A."/>
        </authorList>
    </citation>
    <scope>NUCLEOTIDE SEQUENCE [LARGE SCALE GENOMIC DNA]</scope>
    <source>
        <strain evidence="6">MAG_bin17</strain>
    </source>
</reference>
<evidence type="ECO:0000256" key="4">
    <source>
        <dbReference type="ARBA" id="ARBA00035362"/>
    </source>
</evidence>
<feature type="region of interest" description="Disordered" evidence="5">
    <location>
        <begin position="1"/>
        <end position="43"/>
    </location>
</feature>
<protein>
    <recommendedName>
        <fullName evidence="4">30S ribosomal protein S28e</fullName>
    </recommendedName>
</protein>
<dbReference type="GO" id="GO:0022627">
    <property type="term" value="C:cytosolic small ribosomal subunit"/>
    <property type="evidence" value="ECO:0007669"/>
    <property type="project" value="TreeGrafter"/>
</dbReference>
<evidence type="ECO:0000256" key="2">
    <source>
        <dbReference type="ARBA" id="ARBA00022980"/>
    </source>
</evidence>
<comment type="caution">
    <text evidence="6">The sequence shown here is derived from an EMBL/GenBank/DDBJ whole genome shotgun (WGS) entry which is preliminary data.</text>
</comment>
<dbReference type="Pfam" id="PF01200">
    <property type="entry name" value="Ribosomal_S28e"/>
    <property type="match status" value="1"/>
</dbReference>
<evidence type="ECO:0000313" key="7">
    <source>
        <dbReference type="Proteomes" id="UP000604391"/>
    </source>
</evidence>
<dbReference type="PANTHER" id="PTHR10769:SF3">
    <property type="entry name" value="SMALL RIBOSOMAL SUBUNIT PROTEIN ES28"/>
    <property type="match status" value="1"/>
</dbReference>
<dbReference type="Proteomes" id="UP000604391">
    <property type="component" value="Unassembled WGS sequence"/>
</dbReference>
<evidence type="ECO:0000256" key="5">
    <source>
        <dbReference type="SAM" id="MobiDB-lite"/>
    </source>
</evidence>
<evidence type="ECO:0000313" key="6">
    <source>
        <dbReference type="EMBL" id="HIJ99594.1"/>
    </source>
</evidence>
<dbReference type="GO" id="GO:0003735">
    <property type="term" value="F:structural constituent of ribosome"/>
    <property type="evidence" value="ECO:0007669"/>
    <property type="project" value="InterPro"/>
</dbReference>
<dbReference type="InterPro" id="IPR000289">
    <property type="entry name" value="Ribosomal_eS28"/>
</dbReference>
<evidence type="ECO:0000256" key="3">
    <source>
        <dbReference type="ARBA" id="ARBA00023274"/>
    </source>
</evidence>
<dbReference type="GO" id="GO:0030490">
    <property type="term" value="P:maturation of SSU-rRNA"/>
    <property type="evidence" value="ECO:0007669"/>
    <property type="project" value="TreeGrafter"/>
</dbReference>
<evidence type="ECO:0000256" key="1">
    <source>
        <dbReference type="ARBA" id="ARBA00005943"/>
    </source>
</evidence>
<proteinExistence type="inferred from homology"/>